<organism evidence="6 7">
    <name type="scientific">Candidatus Thiodiazotropha endolucinida</name>
    <dbReference type="NCBI Taxonomy" id="1655433"/>
    <lineage>
        <taxon>Bacteria</taxon>
        <taxon>Pseudomonadati</taxon>
        <taxon>Pseudomonadota</taxon>
        <taxon>Gammaproteobacteria</taxon>
        <taxon>Chromatiales</taxon>
        <taxon>Sedimenticolaceae</taxon>
        <taxon>Candidatus Thiodiazotropha</taxon>
    </lineage>
</organism>
<keyword evidence="3" id="KW-0472">Membrane</keyword>
<evidence type="ECO:0000313" key="7">
    <source>
        <dbReference type="Proteomes" id="UP000094769"/>
    </source>
</evidence>
<feature type="region of interest" description="Disordered" evidence="2">
    <location>
        <begin position="532"/>
        <end position="556"/>
    </location>
</feature>
<dbReference type="Gene3D" id="1.25.40.10">
    <property type="entry name" value="Tetratricopeptide repeat domain"/>
    <property type="match status" value="1"/>
</dbReference>
<dbReference type="AlphaFoldDB" id="A0A7Z1AEQ7"/>
<name>A0A7Z1AEQ7_9GAMM</name>
<dbReference type="NCBIfam" id="TIGR03505">
    <property type="entry name" value="FimV_core"/>
    <property type="match status" value="1"/>
</dbReference>
<dbReference type="NCBIfam" id="TIGR03504">
    <property type="entry name" value="FimV_Cterm"/>
    <property type="match status" value="1"/>
</dbReference>
<feature type="region of interest" description="Disordered" evidence="2">
    <location>
        <begin position="255"/>
        <end position="277"/>
    </location>
</feature>
<dbReference type="InterPro" id="IPR020011">
    <property type="entry name" value="FimV_C"/>
</dbReference>
<protein>
    <recommendedName>
        <fullName evidence="5">FimV N-terminal domain-containing protein</fullName>
    </recommendedName>
</protein>
<dbReference type="EMBL" id="MARB01000019">
    <property type="protein sequence ID" value="ODJ86653.1"/>
    <property type="molecule type" value="Genomic_DNA"/>
</dbReference>
<dbReference type="Gene3D" id="1.20.58.2200">
    <property type="match status" value="1"/>
</dbReference>
<dbReference type="RefSeq" id="WP_069126806.1">
    <property type="nucleotide sequence ID" value="NZ_MARB01000019.1"/>
</dbReference>
<feature type="signal peptide" evidence="4">
    <location>
        <begin position="1"/>
        <end position="22"/>
    </location>
</feature>
<dbReference type="Proteomes" id="UP000094769">
    <property type="component" value="Unassembled WGS sequence"/>
</dbReference>
<feature type="compositionally biased region" description="Polar residues" evidence="2">
    <location>
        <begin position="542"/>
        <end position="556"/>
    </location>
</feature>
<dbReference type="OrthoDB" id="5298707at2"/>
<feature type="coiled-coil region" evidence="1">
    <location>
        <begin position="292"/>
        <end position="378"/>
    </location>
</feature>
<keyword evidence="3" id="KW-1133">Transmembrane helix</keyword>
<gene>
    <name evidence="6" type="ORF">CODIS_31360</name>
</gene>
<accession>A0A7Z1AEQ7</accession>
<sequence length="907" mass="98063">MIRKLSLAVAVATALSPVGALALGLGEIHPQSALNQAFKADIDLLSVSQEELQDVRVSLASREAFEKAGMERPYLLTGLKFAPMLTPAGKPVISISSSDAIREPFLNFLIEVNWPKGRLVREYTVLLDPPVTLKRAPQPVTAPTTTMTPTTQVSRSRPPMVTSSTSSEGGAREYGPVQPNDNLWNIAKGMQRSDESVEQVMMALQRHNPSAFINNNVNNLKVGKILRLPEDSGVTSISKREARDEFLAQTRAWQAGRTGDAPRPVVSKKPTETEAKEEDRLRLISAKPGEGEAAEREGMAESESEIDRLQDEIMLVRESNEGVVQENNALRSRVQELEKQIQDIQRLLTLKSDQLAEIQSAQDIAAEKMEEMEAVEVAPAEVPEPEMEPEVAEDVAATEPELEPTTVEAEEPVVPVPPGTVIEEVDIEARIDEAMQQEAPVAEATPPAVEPTPAPAPTPTPTAQPEPAKPPVAVLPPKKVSYFDGIKENSTLLGIVGGVAVLLIGLLWMIMRRRKEAEAEFAESILVSPDSGVVTAGKEDSSSLTAPTDETSFMSDFSPSDIDALQDETGEVDPLSEADVYIAYGRYQQAEELIKQAIEKNPEREELKHKLAEIYFSAKKHQDFNSLAQQLHDAGLEDKEPETWSKIAAMGKELDPSYALFAGAAGMAAGGVAAADEALDDLGLDLGSEPAAEAEEMAETPEAQDSSDLEIDSMDLSGLENLDEMDSESLEGNLSLDSEFLNKMESGESPAEEEEALDIDLSDLDMDSEQSSAAEEPQPFDLSDVEGDSEIAADLGASDVSDAIELEDSETLDNLDLESIEKELEGLSSDLDSEDSEAVDELSLLQSHSENLDLDSTDEITTKLDLARAYIDMGDIEGAKSILDEVSSEGSEAQQKEAQELLNGLGA</sequence>
<feature type="compositionally biased region" description="Pro residues" evidence="2">
    <location>
        <begin position="448"/>
        <end position="471"/>
    </location>
</feature>
<dbReference type="SUPFAM" id="SSF48452">
    <property type="entry name" value="TPR-like"/>
    <property type="match status" value="1"/>
</dbReference>
<evidence type="ECO:0000256" key="2">
    <source>
        <dbReference type="SAM" id="MobiDB-lite"/>
    </source>
</evidence>
<evidence type="ECO:0000256" key="4">
    <source>
        <dbReference type="SAM" id="SignalP"/>
    </source>
</evidence>
<feature type="compositionally biased region" description="Low complexity" evidence="2">
    <location>
        <begin position="438"/>
        <end position="447"/>
    </location>
</feature>
<feature type="region of interest" description="Disordered" evidence="2">
    <location>
        <begin position="438"/>
        <end position="471"/>
    </location>
</feature>
<feature type="region of interest" description="Disordered" evidence="2">
    <location>
        <begin position="685"/>
        <end position="816"/>
    </location>
</feature>
<keyword evidence="7" id="KW-1185">Reference proteome</keyword>
<evidence type="ECO:0000256" key="3">
    <source>
        <dbReference type="SAM" id="Phobius"/>
    </source>
</evidence>
<dbReference type="InterPro" id="IPR057840">
    <property type="entry name" value="FimV_N"/>
</dbReference>
<evidence type="ECO:0000256" key="1">
    <source>
        <dbReference type="SAM" id="Coils"/>
    </source>
</evidence>
<comment type="caution">
    <text evidence="6">The sequence shown here is derived from an EMBL/GenBank/DDBJ whole genome shotgun (WGS) entry which is preliminary data.</text>
</comment>
<evidence type="ECO:0000313" key="6">
    <source>
        <dbReference type="EMBL" id="ODJ86653.1"/>
    </source>
</evidence>
<keyword evidence="1" id="KW-0175">Coiled coil</keyword>
<feature type="compositionally biased region" description="Acidic residues" evidence="2">
    <location>
        <begin position="802"/>
        <end position="816"/>
    </location>
</feature>
<proteinExistence type="predicted"/>
<feature type="transmembrane region" description="Helical" evidence="3">
    <location>
        <begin position="492"/>
        <end position="511"/>
    </location>
</feature>
<dbReference type="Pfam" id="PF25800">
    <property type="entry name" value="FimV_N"/>
    <property type="match status" value="1"/>
</dbReference>
<evidence type="ECO:0000259" key="5">
    <source>
        <dbReference type="Pfam" id="PF25800"/>
    </source>
</evidence>
<feature type="chain" id="PRO_5031090414" description="FimV N-terminal domain-containing protein" evidence="4">
    <location>
        <begin position="23"/>
        <end position="907"/>
    </location>
</feature>
<keyword evidence="4" id="KW-0732">Signal</keyword>
<keyword evidence="3" id="KW-0812">Transmembrane</keyword>
<dbReference type="InterPro" id="IPR020012">
    <property type="entry name" value="LysM_FimV"/>
</dbReference>
<reference evidence="6 7" key="1">
    <citation type="submission" date="2016-06" db="EMBL/GenBank/DDBJ databases">
        <title>Genome sequence of endosymbiont of Candidatus Endolucinida thiodiazotropha.</title>
        <authorList>
            <person name="Poehlein A."/>
            <person name="Koenig S."/>
            <person name="Heiden S.E."/>
            <person name="Thuermer A."/>
            <person name="Voget S."/>
            <person name="Daniel R."/>
            <person name="Markert S."/>
            <person name="Gros O."/>
            <person name="Schweder T."/>
        </authorList>
    </citation>
    <scope>NUCLEOTIDE SEQUENCE [LARGE SCALE GENOMIC DNA]</scope>
    <source>
        <strain evidence="6 7">COS</strain>
    </source>
</reference>
<feature type="compositionally biased region" description="Low complexity" evidence="2">
    <location>
        <begin position="137"/>
        <end position="153"/>
    </location>
</feature>
<feature type="domain" description="FimV N-terminal" evidence="5">
    <location>
        <begin position="23"/>
        <end position="130"/>
    </location>
</feature>
<feature type="region of interest" description="Disordered" evidence="2">
    <location>
        <begin position="882"/>
        <end position="907"/>
    </location>
</feature>
<feature type="region of interest" description="Disordered" evidence="2">
    <location>
        <begin position="137"/>
        <end position="179"/>
    </location>
</feature>
<feature type="compositionally biased region" description="Acidic residues" evidence="2">
    <location>
        <begin position="750"/>
        <end position="768"/>
    </location>
</feature>
<dbReference type="InterPro" id="IPR011990">
    <property type="entry name" value="TPR-like_helical_dom_sf"/>
</dbReference>
<dbReference type="InterPro" id="IPR038440">
    <property type="entry name" value="FimV_C_sf"/>
</dbReference>